<name>A0A0P7AX20_9FLAO</name>
<keyword evidence="3" id="KW-1185">Reference proteome</keyword>
<feature type="domain" description="DinB-like" evidence="1">
    <location>
        <begin position="55"/>
        <end position="174"/>
    </location>
</feature>
<evidence type="ECO:0000313" key="2">
    <source>
        <dbReference type="EMBL" id="KPM33315.1"/>
    </source>
</evidence>
<evidence type="ECO:0000313" key="3">
    <source>
        <dbReference type="Proteomes" id="UP000050280"/>
    </source>
</evidence>
<gene>
    <name evidence="2" type="ORF">I595_218</name>
</gene>
<dbReference type="EMBL" id="LDJX01000001">
    <property type="protein sequence ID" value="KPM33315.1"/>
    <property type="molecule type" value="Genomic_DNA"/>
</dbReference>
<dbReference type="Proteomes" id="UP000050280">
    <property type="component" value="Unassembled WGS sequence"/>
</dbReference>
<dbReference type="InterPro" id="IPR024775">
    <property type="entry name" value="DinB-like"/>
</dbReference>
<comment type="caution">
    <text evidence="2">The sequence shown here is derived from an EMBL/GenBank/DDBJ whole genome shotgun (WGS) entry which is preliminary data.</text>
</comment>
<dbReference type="OrthoDB" id="9793216at2"/>
<sequence length="179" mass="20265">MSFNLANITAMDLDTGEFDPYYGPYVQIVSGLSLQQALLDSLSEISSLADKVAAQSVLHHRCQAGKWSVAEIWQHLVDTEIIFQYRALRIARGDTTNLAGFDQDEFVQQSRASGRNLEELRQLMLAVRNSSLLLFQMFNDEELKKRGVASGSEISVRALGFLICGHQKHHFKIIRERYC</sequence>
<evidence type="ECO:0000259" key="1">
    <source>
        <dbReference type="Pfam" id="PF12867"/>
    </source>
</evidence>
<organism evidence="2 3">
    <name type="scientific">Croceitalea dokdonensis DOKDO 023</name>
    <dbReference type="NCBI Taxonomy" id="1300341"/>
    <lineage>
        <taxon>Bacteria</taxon>
        <taxon>Pseudomonadati</taxon>
        <taxon>Bacteroidota</taxon>
        <taxon>Flavobacteriia</taxon>
        <taxon>Flavobacteriales</taxon>
        <taxon>Flavobacteriaceae</taxon>
        <taxon>Croceitalea</taxon>
    </lineage>
</organism>
<dbReference type="Pfam" id="PF12867">
    <property type="entry name" value="DinB_2"/>
    <property type="match status" value="1"/>
</dbReference>
<protein>
    <recommendedName>
        <fullName evidence="1">DinB-like domain-containing protein</fullName>
    </recommendedName>
</protein>
<dbReference type="Gene3D" id="1.20.120.450">
    <property type="entry name" value="dinb family like domain"/>
    <property type="match status" value="1"/>
</dbReference>
<accession>A0A0P7AX20</accession>
<dbReference type="STRING" id="1300341.I595_218"/>
<dbReference type="InterPro" id="IPR034660">
    <property type="entry name" value="DinB/YfiT-like"/>
</dbReference>
<proteinExistence type="predicted"/>
<dbReference type="AlphaFoldDB" id="A0A0P7AX20"/>
<dbReference type="SUPFAM" id="SSF109854">
    <property type="entry name" value="DinB/YfiT-like putative metalloenzymes"/>
    <property type="match status" value="1"/>
</dbReference>
<dbReference type="RefSeq" id="WP_054557525.1">
    <property type="nucleotide sequence ID" value="NZ_LDJX01000001.1"/>
</dbReference>
<reference evidence="2 3" key="1">
    <citation type="submission" date="2015-09" db="EMBL/GenBank/DDBJ databases">
        <title>Genome sequence of the marine flavobacterium Croceitalea dokdonensis DOKDO 023 that contains proton- and sodium-pumping rhodopsins.</title>
        <authorList>
            <person name="Kwon S.-K."/>
            <person name="Lee H.K."/>
            <person name="Kwak M.-J."/>
            <person name="Kim J.F."/>
        </authorList>
    </citation>
    <scope>NUCLEOTIDE SEQUENCE [LARGE SCALE GENOMIC DNA]</scope>
    <source>
        <strain evidence="2 3">DOKDO 023</strain>
    </source>
</reference>